<evidence type="ECO:0000259" key="2">
    <source>
        <dbReference type="Pfam" id="PF17289"/>
    </source>
</evidence>
<dbReference type="eggNOG" id="COG5323">
    <property type="taxonomic scope" value="Bacteria"/>
</dbReference>
<dbReference type="Proteomes" id="UP000019112">
    <property type="component" value="Unassembled WGS sequence"/>
</dbReference>
<accession>W6TDW1</accession>
<dbReference type="RefSeq" id="WP_021826818.1">
    <property type="nucleotide sequence ID" value="NZ_AWTR02000085.1"/>
</dbReference>
<evidence type="ECO:0000256" key="1">
    <source>
        <dbReference type="ARBA" id="ARBA00022612"/>
    </source>
</evidence>
<keyword evidence="4" id="KW-1185">Reference proteome</keyword>
<dbReference type="EMBL" id="AWTR02000085">
    <property type="protein sequence ID" value="ETZ06789.1"/>
    <property type="molecule type" value="Genomic_DNA"/>
</dbReference>
<dbReference type="InterPro" id="IPR027417">
    <property type="entry name" value="P-loop_NTPase"/>
</dbReference>
<evidence type="ECO:0000313" key="3">
    <source>
        <dbReference type="EMBL" id="ETZ06789.1"/>
    </source>
</evidence>
<comment type="caution">
    <text evidence="3">The sequence shown here is derived from an EMBL/GenBank/DDBJ whole genome shotgun (WGS) entry which is preliminary data.</text>
</comment>
<dbReference type="Gene3D" id="3.40.50.300">
    <property type="entry name" value="P-loop containing nucleotide triphosphate hydrolases"/>
    <property type="match status" value="1"/>
</dbReference>
<reference evidence="3 4" key="1">
    <citation type="journal article" date="2014" name="FEMS Microbiol. Lett.">
        <title>Draft genome sequences of three Holospora species (Holospora obtusa, Holospora undulata, and Holospora elegans), endonuclear symbiotic bacteria of the ciliate Paramecium caudatum.</title>
        <authorList>
            <person name="Dohra H."/>
            <person name="Tanaka K."/>
            <person name="Suzuki T."/>
            <person name="Fujishima M."/>
            <person name="Suzuki H."/>
        </authorList>
    </citation>
    <scope>NUCLEOTIDE SEQUENCE [LARGE SCALE GENOMIC DNA]</scope>
    <source>
        <strain evidence="3 4">F1</strain>
    </source>
</reference>
<keyword evidence="1" id="KW-1188">Viral release from host cell</keyword>
<dbReference type="InterPro" id="IPR035421">
    <property type="entry name" value="Terminase_6C"/>
</dbReference>
<dbReference type="STRING" id="1399147.P618_201081"/>
<organism evidence="3 4">
    <name type="scientific">Holospora obtusa F1</name>
    <dbReference type="NCBI Taxonomy" id="1399147"/>
    <lineage>
        <taxon>Bacteria</taxon>
        <taxon>Pseudomonadati</taxon>
        <taxon>Pseudomonadota</taxon>
        <taxon>Alphaproteobacteria</taxon>
        <taxon>Holosporales</taxon>
        <taxon>Holosporaceae</taxon>
        <taxon>Holospora</taxon>
    </lineage>
</organism>
<dbReference type="Pfam" id="PF17289">
    <property type="entry name" value="Terminase_6C"/>
    <property type="match status" value="1"/>
</dbReference>
<evidence type="ECO:0000313" key="4">
    <source>
        <dbReference type="Proteomes" id="UP000019112"/>
    </source>
</evidence>
<feature type="domain" description="Terminase large subunit gp17-like C-terminal" evidence="2">
    <location>
        <begin position="259"/>
        <end position="401"/>
    </location>
</feature>
<sequence length="419" mass="47724">MSNFENLVHVLKKTLTLRHLSSSWDHLARDSQKEPLGDWKIWLILAGRGFGKTRTGAETIRKWVIEKGYKRVCLLGNTLQDVQKVMVEGVSGLYTICRPNDGAHYRCHQKKIVWSNHAQADFFSATSYYQLRGPQFDSAWIDELGKFAHPEEAFHQLMFGLRLGKDPKVIITTTPRPCAFLHKLLKRPDVVLTRGSTFENAQNLSCSYIQDLKNTYEGTRLGAQEIYGALVEQDERALWRSQDIAYCSVLPSLERCFVAIDPAVTYHESSGESGIIVVGKDAQGFGYVLQDYSGIFSPSKMITVAMQAVQAHNAYAIIAEVNNGGDFIQELLHVTYPNQRFIPVRATKSKYSRAQPIAALYEQKRIYHAHCFPILEEQMMRYTPEDKISPDRLDALVWGLHFLFYAPQSETRTPRIWGI</sequence>
<name>W6TDW1_HOLOB</name>
<dbReference type="AlphaFoldDB" id="W6TDW1"/>
<proteinExistence type="predicted"/>
<gene>
    <name evidence="3" type="ORF">P618_201081</name>
</gene>
<dbReference type="Pfam" id="PF03237">
    <property type="entry name" value="Terminase_6N"/>
    <property type="match status" value="1"/>
</dbReference>
<protein>
    <recommendedName>
        <fullName evidence="2">Terminase large subunit gp17-like C-terminal domain-containing protein</fullName>
    </recommendedName>
</protein>